<evidence type="ECO:0000313" key="2">
    <source>
        <dbReference type="EMBL" id="KAL2546004.1"/>
    </source>
</evidence>
<organism evidence="2 4">
    <name type="scientific">Forsythia ovata</name>
    <dbReference type="NCBI Taxonomy" id="205694"/>
    <lineage>
        <taxon>Eukaryota</taxon>
        <taxon>Viridiplantae</taxon>
        <taxon>Streptophyta</taxon>
        <taxon>Embryophyta</taxon>
        <taxon>Tracheophyta</taxon>
        <taxon>Spermatophyta</taxon>
        <taxon>Magnoliopsida</taxon>
        <taxon>eudicotyledons</taxon>
        <taxon>Gunneridae</taxon>
        <taxon>Pentapetalae</taxon>
        <taxon>asterids</taxon>
        <taxon>lamiids</taxon>
        <taxon>Lamiales</taxon>
        <taxon>Oleaceae</taxon>
        <taxon>Forsythieae</taxon>
        <taxon>Forsythia</taxon>
    </lineage>
</organism>
<dbReference type="AlphaFoldDB" id="A0ABD1W8N7"/>
<protein>
    <submittedName>
        <fullName evidence="2">Uncharacterized protein</fullName>
    </submittedName>
</protein>
<keyword evidence="4" id="KW-1185">Reference proteome</keyword>
<evidence type="ECO:0000313" key="3">
    <source>
        <dbReference type="EMBL" id="KAL2546183.1"/>
    </source>
</evidence>
<name>A0ABD1W8N7_9LAMI</name>
<reference evidence="2" key="1">
    <citation type="submission" date="2024-07" db="EMBL/GenBank/DDBJ databases">
        <title>Two chromosome-level genome assemblies of Korean endemic species Abeliophyllum distichum and Forsythia ovata (Oleaceae).</title>
        <authorList>
            <person name="Mun J.H."/>
        </authorList>
    </citation>
    <scope>NUCLEOTIDE SEQUENCE</scope>
    <source>
        <strain evidence="2">KNKB202402200001</strain>
        <tissue evidence="2">Leaf</tissue>
    </source>
</reference>
<evidence type="ECO:0000313" key="4">
    <source>
        <dbReference type="Proteomes" id="UP001604277"/>
    </source>
</evidence>
<sequence length="201" mass="23393">MTVRQRSHLSKNHFVRAFILMQDQNHLCEELSATAERYVAEVEEYKKKVDGLSFSVERLEVEVERQTNELEELRKNPEVESLRADVRYLVNELVASCAWAQEIEDKLQKEVEKKREKINSFYIQHVSWEEGLAKKYEKLGVLNAKLESQDLALVEMSAKVEALHNDLLNFKDNDEGKQIFEDGKQAGEMELLDLNKDVPLL</sequence>
<gene>
    <name evidence="2" type="ORF">Fot_15237</name>
    <name evidence="3" type="ORF">Fot_15416</name>
</gene>
<dbReference type="EMBL" id="JBFOLJ010000004">
    <property type="protein sequence ID" value="KAL2546183.1"/>
    <property type="molecule type" value="Genomic_DNA"/>
</dbReference>
<dbReference type="EMBL" id="JBFOLJ010000004">
    <property type="protein sequence ID" value="KAL2546004.1"/>
    <property type="molecule type" value="Genomic_DNA"/>
</dbReference>
<comment type="caution">
    <text evidence="2">The sequence shown here is derived from an EMBL/GenBank/DDBJ whole genome shotgun (WGS) entry which is preliminary data.</text>
</comment>
<accession>A0ABD1W8N7</accession>
<dbReference type="Proteomes" id="UP001604277">
    <property type="component" value="Unassembled WGS sequence"/>
</dbReference>
<feature type="coiled-coil region" evidence="1">
    <location>
        <begin position="28"/>
        <end position="76"/>
    </location>
</feature>
<proteinExistence type="predicted"/>
<evidence type="ECO:0000256" key="1">
    <source>
        <dbReference type="SAM" id="Coils"/>
    </source>
</evidence>
<keyword evidence="1" id="KW-0175">Coiled coil</keyword>
<reference evidence="4" key="2">
    <citation type="submission" date="2024-07" db="EMBL/GenBank/DDBJ databases">
        <title>Two chromosome-level genome assemblies of Korean endemic species Abeliophyllum distichum and Forsythia ovata (Oleaceae).</title>
        <authorList>
            <person name="Jang H."/>
        </authorList>
    </citation>
    <scope>NUCLEOTIDE SEQUENCE [LARGE SCALE GENOMIC DNA]</scope>
</reference>